<protein>
    <recommendedName>
        <fullName evidence="3">DUF4412 domain-containing protein</fullName>
    </recommendedName>
</protein>
<reference evidence="2" key="1">
    <citation type="journal article" date="2019" name="Int. J. Syst. Evol. Microbiol.">
        <title>The Global Catalogue of Microorganisms (GCM) 10K type strain sequencing project: providing services to taxonomists for standard genome sequencing and annotation.</title>
        <authorList>
            <consortium name="The Broad Institute Genomics Platform"/>
            <consortium name="The Broad Institute Genome Sequencing Center for Infectious Disease"/>
            <person name="Wu L."/>
            <person name="Ma J."/>
        </authorList>
    </citation>
    <scope>NUCLEOTIDE SEQUENCE [LARGE SCALE GENOMIC DNA]</scope>
    <source>
        <strain evidence="2">CGMCC 1.12989</strain>
    </source>
</reference>
<sequence>MASVLATAGAALPQVAAAQAVVVRATGPSAAAYPVGRKLAAGATVKLEKDDAVTVLDQAGTRIMKGKGSFTIDSRVMRDRSTMMLLSRSLNNPQTVRAGAVRGLPMGDSGEPAAPTVWLADIDRGGKVCVPQGSDLYLWRTNSDARRFTWFSEADGGGMVRLQWPRRTAGIAWPAAVVPPISGRSYRSTDDAVPGTEPGKGVEFEVVTLAPDSVPEDPDALASLLIERGCLAQVDLLASNLERRAAATAIEGPAH</sequence>
<evidence type="ECO:0000313" key="2">
    <source>
        <dbReference type="Proteomes" id="UP001595828"/>
    </source>
</evidence>
<evidence type="ECO:0000313" key="1">
    <source>
        <dbReference type="EMBL" id="MFC4294754.1"/>
    </source>
</evidence>
<proteinExistence type="predicted"/>
<gene>
    <name evidence="1" type="ORF">ACFO0A_06730</name>
</gene>
<evidence type="ECO:0008006" key="3">
    <source>
        <dbReference type="Google" id="ProtNLM"/>
    </source>
</evidence>
<comment type="caution">
    <text evidence="1">The sequence shown here is derived from an EMBL/GenBank/DDBJ whole genome shotgun (WGS) entry which is preliminary data.</text>
</comment>
<dbReference type="Proteomes" id="UP001595828">
    <property type="component" value="Unassembled WGS sequence"/>
</dbReference>
<organism evidence="1 2">
    <name type="scientific">Novosphingobium tardum</name>
    <dbReference type="NCBI Taxonomy" id="1538021"/>
    <lineage>
        <taxon>Bacteria</taxon>
        <taxon>Pseudomonadati</taxon>
        <taxon>Pseudomonadota</taxon>
        <taxon>Alphaproteobacteria</taxon>
        <taxon>Sphingomonadales</taxon>
        <taxon>Sphingomonadaceae</taxon>
        <taxon>Novosphingobium</taxon>
    </lineage>
</organism>
<keyword evidence="2" id="KW-1185">Reference proteome</keyword>
<dbReference type="EMBL" id="JBHSDR010000004">
    <property type="protein sequence ID" value="MFC4294754.1"/>
    <property type="molecule type" value="Genomic_DNA"/>
</dbReference>
<name>A0ABV8RPK3_9SPHN</name>
<accession>A0ABV8RPK3</accession>
<dbReference type="RefSeq" id="WP_379538242.1">
    <property type="nucleotide sequence ID" value="NZ_JBHSDR010000004.1"/>
</dbReference>